<dbReference type="RefSeq" id="WP_079701313.1">
    <property type="nucleotide sequence ID" value="NZ_FUYR01000001.1"/>
</dbReference>
<name>A0A1T5AJG4_9SPHI</name>
<dbReference type="InterPro" id="IPR050229">
    <property type="entry name" value="GlpE_sulfurtransferase"/>
</dbReference>
<sequence length="101" mass="11512">MDISAAEFNLRYKDDDTLKVIDVREPLEFQTFNVGGENIPLGSLIRDVEELDFYKDEEIVVICQRRSETAKRLLAQNGYTNVRNLTGGLLAIQKLNSKSFT</sequence>
<dbReference type="Pfam" id="PF00581">
    <property type="entry name" value="Rhodanese"/>
    <property type="match status" value="1"/>
</dbReference>
<dbReference type="InterPro" id="IPR001763">
    <property type="entry name" value="Rhodanese-like_dom"/>
</dbReference>
<evidence type="ECO:0000313" key="2">
    <source>
        <dbReference type="EMBL" id="SKB34743.1"/>
    </source>
</evidence>
<dbReference type="OrthoDB" id="9808735at2"/>
<feature type="domain" description="Rhodanese" evidence="1">
    <location>
        <begin position="14"/>
        <end position="101"/>
    </location>
</feature>
<dbReference type="GO" id="GO:0016740">
    <property type="term" value="F:transferase activity"/>
    <property type="evidence" value="ECO:0007669"/>
    <property type="project" value="UniProtKB-KW"/>
</dbReference>
<keyword evidence="3" id="KW-1185">Reference proteome</keyword>
<dbReference type="CDD" id="cd00158">
    <property type="entry name" value="RHOD"/>
    <property type="match status" value="1"/>
</dbReference>
<keyword evidence="2" id="KW-0808">Transferase</keyword>
<dbReference type="EMBL" id="FUYR01000001">
    <property type="protein sequence ID" value="SKB34743.1"/>
    <property type="molecule type" value="Genomic_DNA"/>
</dbReference>
<protein>
    <submittedName>
        <fullName evidence="2">Rhodanese-related sulfurtransferase</fullName>
    </submittedName>
</protein>
<dbReference type="SMART" id="SM00450">
    <property type="entry name" value="RHOD"/>
    <property type="match status" value="1"/>
</dbReference>
<dbReference type="PROSITE" id="PS50206">
    <property type="entry name" value="RHODANESE_3"/>
    <property type="match status" value="1"/>
</dbReference>
<dbReference type="PANTHER" id="PTHR43031">
    <property type="entry name" value="FAD-DEPENDENT OXIDOREDUCTASE"/>
    <property type="match status" value="1"/>
</dbReference>
<reference evidence="3" key="1">
    <citation type="submission" date="2017-02" db="EMBL/GenBank/DDBJ databases">
        <authorList>
            <person name="Varghese N."/>
            <person name="Submissions S."/>
        </authorList>
    </citation>
    <scope>NUCLEOTIDE SEQUENCE [LARGE SCALE GENOMIC DNA]</scope>
    <source>
        <strain evidence="3">DSM 22385</strain>
    </source>
</reference>
<dbReference type="Gene3D" id="3.40.250.10">
    <property type="entry name" value="Rhodanese-like domain"/>
    <property type="match status" value="1"/>
</dbReference>
<organism evidence="2 3">
    <name type="scientific">Daejeonella lutea</name>
    <dbReference type="NCBI Taxonomy" id="572036"/>
    <lineage>
        <taxon>Bacteria</taxon>
        <taxon>Pseudomonadati</taxon>
        <taxon>Bacteroidota</taxon>
        <taxon>Sphingobacteriia</taxon>
        <taxon>Sphingobacteriales</taxon>
        <taxon>Sphingobacteriaceae</taxon>
        <taxon>Daejeonella</taxon>
    </lineage>
</organism>
<dbReference type="PANTHER" id="PTHR43031:SF1">
    <property type="entry name" value="PYRIDINE NUCLEOTIDE-DISULPHIDE OXIDOREDUCTASE"/>
    <property type="match status" value="1"/>
</dbReference>
<dbReference type="InterPro" id="IPR036873">
    <property type="entry name" value="Rhodanese-like_dom_sf"/>
</dbReference>
<dbReference type="STRING" id="572036.SAMN05661099_0759"/>
<accession>A0A1T5AJG4</accession>
<evidence type="ECO:0000259" key="1">
    <source>
        <dbReference type="PROSITE" id="PS50206"/>
    </source>
</evidence>
<proteinExistence type="predicted"/>
<evidence type="ECO:0000313" key="3">
    <source>
        <dbReference type="Proteomes" id="UP000189981"/>
    </source>
</evidence>
<gene>
    <name evidence="2" type="ORF">SAMN05661099_0759</name>
</gene>
<dbReference type="AlphaFoldDB" id="A0A1T5AJG4"/>
<dbReference type="SUPFAM" id="SSF52821">
    <property type="entry name" value="Rhodanese/Cell cycle control phosphatase"/>
    <property type="match status" value="1"/>
</dbReference>
<dbReference type="Proteomes" id="UP000189981">
    <property type="component" value="Unassembled WGS sequence"/>
</dbReference>